<dbReference type="Proteomes" id="UP000635996">
    <property type="component" value="Unassembled WGS sequence"/>
</dbReference>
<evidence type="ECO:0000313" key="2">
    <source>
        <dbReference type="EMBL" id="NJP15741.1"/>
    </source>
</evidence>
<feature type="transmembrane region" description="Helical" evidence="1">
    <location>
        <begin position="39"/>
        <end position="58"/>
    </location>
</feature>
<comment type="caution">
    <text evidence="2">The sequence shown here is derived from an EMBL/GenBank/DDBJ whole genome shotgun (WGS) entry which is preliminary data.</text>
</comment>
<accession>A0ABX0YX17</accession>
<feature type="transmembrane region" description="Helical" evidence="1">
    <location>
        <begin position="70"/>
        <end position="97"/>
    </location>
</feature>
<protein>
    <recommendedName>
        <fullName evidence="4">Integral membrane protein</fullName>
    </recommendedName>
</protein>
<gene>
    <name evidence="2" type="ORF">HCJ95_15940</name>
</gene>
<keyword evidence="1" id="KW-0472">Membrane</keyword>
<name>A0ABX0YX17_STRTL</name>
<evidence type="ECO:0000256" key="1">
    <source>
        <dbReference type="SAM" id="Phobius"/>
    </source>
</evidence>
<sequence>MAAVRKWWTAAGAIVLMAVVCQLSGRSRSELPALNGSGVAPLAYFTPLLVSSTVLYCLGRRAEHIERTAVVAVAVLDTACMTSVFTLCLAAGCITGFDTARNTMLLTCIGLLIAQVSNTASGSSAGMMLLIAGVVAGRGPAGSHAWWAVPLYPSDSVPAWALTAVLPAATGIRSATAHGKPWPPEP</sequence>
<proteinExistence type="predicted"/>
<dbReference type="RefSeq" id="WP_168131795.1">
    <property type="nucleotide sequence ID" value="NZ_BMVZ01000010.1"/>
</dbReference>
<evidence type="ECO:0000313" key="3">
    <source>
        <dbReference type="Proteomes" id="UP000635996"/>
    </source>
</evidence>
<keyword evidence="3" id="KW-1185">Reference proteome</keyword>
<evidence type="ECO:0008006" key="4">
    <source>
        <dbReference type="Google" id="ProtNLM"/>
    </source>
</evidence>
<keyword evidence="1" id="KW-1133">Transmembrane helix</keyword>
<organism evidence="2 3">
    <name type="scientific">Streptomyces thermoviolaceus subsp. thermoviolaceus</name>
    <dbReference type="NCBI Taxonomy" id="66860"/>
    <lineage>
        <taxon>Bacteria</taxon>
        <taxon>Bacillati</taxon>
        <taxon>Actinomycetota</taxon>
        <taxon>Actinomycetes</taxon>
        <taxon>Kitasatosporales</taxon>
        <taxon>Streptomycetaceae</taxon>
        <taxon>Streptomyces</taxon>
    </lineage>
</organism>
<reference evidence="2 3" key="1">
    <citation type="submission" date="2020-03" db="EMBL/GenBank/DDBJ databases">
        <title>WGS of actinomycetes isolated from Thailand.</title>
        <authorList>
            <person name="Thawai C."/>
        </authorList>
    </citation>
    <scope>NUCLEOTIDE SEQUENCE [LARGE SCALE GENOMIC DNA]</scope>
    <source>
        <strain evidence="2 3">NBRC 13905</strain>
    </source>
</reference>
<keyword evidence="1" id="KW-0812">Transmembrane</keyword>
<dbReference type="EMBL" id="JAATEL010000015">
    <property type="protein sequence ID" value="NJP15741.1"/>
    <property type="molecule type" value="Genomic_DNA"/>
</dbReference>